<feature type="transmembrane region" description="Helical" evidence="1">
    <location>
        <begin position="65"/>
        <end position="86"/>
    </location>
</feature>
<dbReference type="Proteomes" id="UP000502996">
    <property type="component" value="Chromosome"/>
</dbReference>
<proteinExistence type="predicted"/>
<keyword evidence="1" id="KW-0472">Membrane</keyword>
<organism evidence="2 3">
    <name type="scientific">Nocardioides anomalus</name>
    <dbReference type="NCBI Taxonomy" id="2712223"/>
    <lineage>
        <taxon>Bacteria</taxon>
        <taxon>Bacillati</taxon>
        <taxon>Actinomycetota</taxon>
        <taxon>Actinomycetes</taxon>
        <taxon>Propionibacteriales</taxon>
        <taxon>Nocardioidaceae</taxon>
        <taxon>Nocardioides</taxon>
    </lineage>
</organism>
<keyword evidence="1" id="KW-1133">Transmembrane helix</keyword>
<keyword evidence="3" id="KW-1185">Reference proteome</keyword>
<feature type="transmembrane region" description="Helical" evidence="1">
    <location>
        <begin position="12"/>
        <end position="30"/>
    </location>
</feature>
<feature type="transmembrane region" description="Helical" evidence="1">
    <location>
        <begin position="36"/>
        <end position="53"/>
    </location>
</feature>
<dbReference type="EMBL" id="CP049257">
    <property type="protein sequence ID" value="QIG42847.1"/>
    <property type="molecule type" value="Genomic_DNA"/>
</dbReference>
<evidence type="ECO:0000313" key="2">
    <source>
        <dbReference type="EMBL" id="QIG42847.1"/>
    </source>
</evidence>
<reference evidence="2 3" key="1">
    <citation type="submission" date="2020-02" db="EMBL/GenBank/DDBJ databases">
        <title>Full genome sequence of Nocardioides sp. R-3366.</title>
        <authorList>
            <person name="Im W.-T."/>
        </authorList>
    </citation>
    <scope>NUCLEOTIDE SEQUENCE [LARGE SCALE GENOMIC DNA]</scope>
    <source>
        <strain evidence="2 3">R-3366</strain>
    </source>
</reference>
<dbReference type="PROSITE" id="PS51257">
    <property type="entry name" value="PROKAR_LIPOPROTEIN"/>
    <property type="match status" value="1"/>
</dbReference>
<dbReference type="RefSeq" id="WP_165231175.1">
    <property type="nucleotide sequence ID" value="NZ_CP049257.1"/>
</dbReference>
<evidence type="ECO:0000256" key="1">
    <source>
        <dbReference type="SAM" id="Phobius"/>
    </source>
</evidence>
<protein>
    <submittedName>
        <fullName evidence="2">Uncharacterized protein</fullName>
    </submittedName>
</protein>
<sequence>MAIPQRDQASPWPFVAMVGMAGCFFLYAASGLLAPWYGVVLLLAVWVVLFVVATRWWTPHPRRTLLLPVIAVVVWFAVLVLGEALFDWTA</sequence>
<accession>A0A6G6WCG8</accession>
<dbReference type="AlphaFoldDB" id="A0A6G6WCG8"/>
<dbReference type="KEGG" id="nano:G5V58_08760"/>
<keyword evidence="1" id="KW-0812">Transmembrane</keyword>
<name>A0A6G6WCG8_9ACTN</name>
<evidence type="ECO:0000313" key="3">
    <source>
        <dbReference type="Proteomes" id="UP000502996"/>
    </source>
</evidence>
<gene>
    <name evidence="2" type="ORF">G5V58_08760</name>
</gene>